<sequence>MATKTRKPLQALGLADNFLFGEVMQDMGLCKLFLEALLQRPIAKIVNISKEKDLSDAYLAHGIRLDVDLEDENRTRYNIEMQGSSQKSIERRVRYYQSGIDRHFLEQGTDYDSLPNSFVIFVCDYDPYGKGLCPVRARMQDQGHGYPVRRRQPCAVPERQVQDSGERQQGHHRVFGLCPDQE</sequence>
<gene>
    <name evidence="1" type="ORF">GKE97_13375</name>
</gene>
<comment type="caution">
    <text evidence="1">The sequence shown here is derived from an EMBL/GenBank/DDBJ whole genome shotgun (WGS) entry which is preliminary data.</text>
</comment>
<dbReference type="Proteomes" id="UP000434475">
    <property type="component" value="Unassembled WGS sequence"/>
</dbReference>
<evidence type="ECO:0000313" key="1">
    <source>
        <dbReference type="EMBL" id="MSB20502.1"/>
    </source>
</evidence>
<dbReference type="EMBL" id="WKPR01000013">
    <property type="protein sequence ID" value="MSB20502.1"/>
    <property type="molecule type" value="Genomic_DNA"/>
</dbReference>
<dbReference type="RefSeq" id="WP_108981685.1">
    <property type="nucleotide sequence ID" value="NZ_WKPR01000013.1"/>
</dbReference>
<name>A0A6I2RB65_FLAPL</name>
<dbReference type="AlphaFoldDB" id="A0A6I2RB65"/>
<dbReference type="NCBIfam" id="TIGR01784">
    <property type="entry name" value="T_den_put_tspse"/>
    <property type="match status" value="1"/>
</dbReference>
<organism evidence="1 2">
    <name type="scientific">Flavonifractor plautii</name>
    <name type="common">Fusobacterium plautii</name>
    <dbReference type="NCBI Taxonomy" id="292800"/>
    <lineage>
        <taxon>Bacteria</taxon>
        <taxon>Bacillati</taxon>
        <taxon>Bacillota</taxon>
        <taxon>Clostridia</taxon>
        <taxon>Eubacteriales</taxon>
        <taxon>Oscillospiraceae</taxon>
        <taxon>Flavonifractor</taxon>
    </lineage>
</organism>
<dbReference type="Pfam" id="PF12784">
    <property type="entry name" value="PDDEXK_2"/>
    <property type="match status" value="1"/>
</dbReference>
<evidence type="ECO:0000313" key="2">
    <source>
        <dbReference type="Proteomes" id="UP000434475"/>
    </source>
</evidence>
<dbReference type="InterPro" id="IPR010106">
    <property type="entry name" value="RpnA"/>
</dbReference>
<accession>A0A6I2RB65</accession>
<reference evidence="1 2" key="1">
    <citation type="journal article" date="2019" name="Nat. Med.">
        <title>A library of human gut bacterial isolates paired with longitudinal multiomics data enables mechanistic microbiome research.</title>
        <authorList>
            <person name="Poyet M."/>
            <person name="Groussin M."/>
            <person name="Gibbons S.M."/>
            <person name="Avila-Pacheco J."/>
            <person name="Jiang X."/>
            <person name="Kearney S.M."/>
            <person name="Perrotta A.R."/>
            <person name="Berdy B."/>
            <person name="Zhao S."/>
            <person name="Lieberman T.D."/>
            <person name="Swanson P.K."/>
            <person name="Smith M."/>
            <person name="Roesemann S."/>
            <person name="Alexander J.E."/>
            <person name="Rich S.A."/>
            <person name="Livny J."/>
            <person name="Vlamakis H."/>
            <person name="Clish C."/>
            <person name="Bullock K."/>
            <person name="Deik A."/>
            <person name="Scott J."/>
            <person name="Pierce K.A."/>
            <person name="Xavier R.J."/>
            <person name="Alm E.J."/>
        </authorList>
    </citation>
    <scope>NUCLEOTIDE SEQUENCE [LARGE SCALE GENOMIC DNA]</scope>
    <source>
        <strain evidence="1 2">BIOML-A2</strain>
    </source>
</reference>
<protein>
    <submittedName>
        <fullName evidence="1">Rpn family recombination-promoting nuclease/putative transposase</fullName>
    </submittedName>
</protein>
<proteinExistence type="predicted"/>